<dbReference type="PANTHER" id="PTHR21666:SF289">
    <property type="entry name" value="L-ALA--D-GLU ENDOPEPTIDASE"/>
    <property type="match status" value="1"/>
</dbReference>
<dbReference type="InterPro" id="IPR016047">
    <property type="entry name" value="M23ase_b-sheet_dom"/>
</dbReference>
<protein>
    <submittedName>
        <fullName evidence="4">Murein DD-endopeptidase MepM/ murein hydrolase activator NlpD</fullName>
    </submittedName>
</protein>
<keyword evidence="4" id="KW-0378">Hydrolase</keyword>
<evidence type="ECO:0000313" key="4">
    <source>
        <dbReference type="EMBL" id="TDS58140.1"/>
    </source>
</evidence>
<dbReference type="RefSeq" id="WP_243832679.1">
    <property type="nucleotide sequence ID" value="NZ_SOAG01000013.1"/>
</dbReference>
<feature type="domain" description="M23ase beta-sheet core" evidence="3">
    <location>
        <begin position="205"/>
        <end position="302"/>
    </location>
</feature>
<gene>
    <name evidence="4" type="ORF">C8P70_11352</name>
</gene>
<organism evidence="4 5">
    <name type="scientific">Myroides indicus</name>
    <dbReference type="NCBI Taxonomy" id="1323422"/>
    <lineage>
        <taxon>Bacteria</taxon>
        <taxon>Pseudomonadati</taxon>
        <taxon>Bacteroidota</taxon>
        <taxon>Flavobacteriia</taxon>
        <taxon>Flavobacteriales</taxon>
        <taxon>Flavobacteriaceae</taxon>
        <taxon>Myroides</taxon>
    </lineage>
</organism>
<dbReference type="EMBL" id="SOAG01000013">
    <property type="protein sequence ID" value="TDS58140.1"/>
    <property type="molecule type" value="Genomic_DNA"/>
</dbReference>
<dbReference type="Gene3D" id="2.70.70.10">
    <property type="entry name" value="Glucose Permease (Domain IIA)"/>
    <property type="match status" value="1"/>
</dbReference>
<reference evidence="4 5" key="1">
    <citation type="submission" date="2019-03" db="EMBL/GenBank/DDBJ databases">
        <title>Genomic Encyclopedia of Archaeal and Bacterial Type Strains, Phase II (KMG-II): from individual species to whole genera.</title>
        <authorList>
            <person name="Goeker M."/>
        </authorList>
    </citation>
    <scope>NUCLEOTIDE SEQUENCE [LARGE SCALE GENOMIC DNA]</scope>
    <source>
        <strain evidence="4 5">DSM 28213</strain>
    </source>
</reference>
<dbReference type="InterPro" id="IPR011055">
    <property type="entry name" value="Dup_hybrid_motif"/>
</dbReference>
<proteinExistence type="predicted"/>
<dbReference type="PANTHER" id="PTHR21666">
    <property type="entry name" value="PEPTIDASE-RELATED"/>
    <property type="match status" value="1"/>
</dbReference>
<keyword evidence="5" id="KW-1185">Reference proteome</keyword>
<keyword evidence="2" id="KW-0472">Membrane</keyword>
<evidence type="ECO:0000256" key="2">
    <source>
        <dbReference type="SAM" id="Phobius"/>
    </source>
</evidence>
<dbReference type="AlphaFoldDB" id="A0A4R7EVF2"/>
<keyword evidence="2" id="KW-1133">Transmembrane helix</keyword>
<dbReference type="Pfam" id="PF01551">
    <property type="entry name" value="Peptidase_M23"/>
    <property type="match status" value="1"/>
</dbReference>
<evidence type="ECO:0000259" key="3">
    <source>
        <dbReference type="Pfam" id="PF01551"/>
    </source>
</evidence>
<accession>A0A4R7EVF2</accession>
<dbReference type="GO" id="GO:0004222">
    <property type="term" value="F:metalloendopeptidase activity"/>
    <property type="evidence" value="ECO:0007669"/>
    <property type="project" value="TreeGrafter"/>
</dbReference>
<dbReference type="InterPro" id="IPR050570">
    <property type="entry name" value="Cell_wall_metabolism_enzyme"/>
</dbReference>
<dbReference type="CDD" id="cd12797">
    <property type="entry name" value="M23_peptidase"/>
    <property type="match status" value="1"/>
</dbReference>
<dbReference type="Proteomes" id="UP000295215">
    <property type="component" value="Unassembled WGS sequence"/>
</dbReference>
<keyword evidence="1" id="KW-0732">Signal</keyword>
<dbReference type="SUPFAM" id="SSF51261">
    <property type="entry name" value="Duplicated hybrid motif"/>
    <property type="match status" value="1"/>
</dbReference>
<evidence type="ECO:0000256" key="1">
    <source>
        <dbReference type="ARBA" id="ARBA00022729"/>
    </source>
</evidence>
<keyword evidence="2" id="KW-0812">Transmembrane</keyword>
<name>A0A4R7EVF2_9FLAO</name>
<sequence length="310" mass="35432">MKNANFYNCYICVEKVQRMSGKGIKKKKWKNKLLNKYRVVVVNDRTFEDVYSFKLNLLNVVGGSTTLVFLLILSTVILLVLTPIKEYIPGYSSSELKQKTIELALKVDSLEEEAYKNTAYIHAVKKALLGEVEITKESIDSLRLSGNPVNAIEHKQPSEKDLELREFVRLEDKYNIFTEETPRVNQVLFSPVDGEVVRKYDPSTYHFGVDFLVSKNTPVKAIAKGTVLFVDWTIKDGHTIIVLHEGGLISVYKHLSTLTKSEYETVKSGEVLGLHDGEKTESTTEDSQYFHFELWKDNYPLDATLFIDFE</sequence>
<comment type="caution">
    <text evidence="4">The sequence shown here is derived from an EMBL/GenBank/DDBJ whole genome shotgun (WGS) entry which is preliminary data.</text>
</comment>
<evidence type="ECO:0000313" key="5">
    <source>
        <dbReference type="Proteomes" id="UP000295215"/>
    </source>
</evidence>
<feature type="transmembrane region" description="Helical" evidence="2">
    <location>
        <begin position="57"/>
        <end position="81"/>
    </location>
</feature>